<comment type="caution">
    <text evidence="2">The sequence shown here is derived from an EMBL/GenBank/DDBJ whole genome shotgun (WGS) entry which is preliminary data.</text>
</comment>
<name>A0ABW4YNX5_9BACL</name>
<evidence type="ECO:0000313" key="2">
    <source>
        <dbReference type="EMBL" id="MFD2117375.1"/>
    </source>
</evidence>
<keyword evidence="1" id="KW-0472">Membrane</keyword>
<evidence type="ECO:0000313" key="3">
    <source>
        <dbReference type="Proteomes" id="UP001597362"/>
    </source>
</evidence>
<organism evidence="2 3">
    <name type="scientific">Paenibacillus yanchengensis</name>
    <dbReference type="NCBI Taxonomy" id="2035833"/>
    <lineage>
        <taxon>Bacteria</taxon>
        <taxon>Bacillati</taxon>
        <taxon>Bacillota</taxon>
        <taxon>Bacilli</taxon>
        <taxon>Bacillales</taxon>
        <taxon>Paenibacillaceae</taxon>
        <taxon>Paenibacillus</taxon>
    </lineage>
</organism>
<gene>
    <name evidence="2" type="ORF">ACFSJH_16720</name>
</gene>
<reference evidence="3" key="1">
    <citation type="journal article" date="2019" name="Int. J. Syst. Evol. Microbiol.">
        <title>The Global Catalogue of Microorganisms (GCM) 10K type strain sequencing project: providing services to taxonomists for standard genome sequencing and annotation.</title>
        <authorList>
            <consortium name="The Broad Institute Genomics Platform"/>
            <consortium name="The Broad Institute Genome Sequencing Center for Infectious Disease"/>
            <person name="Wu L."/>
            <person name="Ma J."/>
        </authorList>
    </citation>
    <scope>NUCLEOTIDE SEQUENCE [LARGE SCALE GENOMIC DNA]</scope>
    <source>
        <strain evidence="3">GH52</strain>
    </source>
</reference>
<feature type="transmembrane region" description="Helical" evidence="1">
    <location>
        <begin position="230"/>
        <end position="249"/>
    </location>
</feature>
<evidence type="ECO:0008006" key="4">
    <source>
        <dbReference type="Google" id="ProtNLM"/>
    </source>
</evidence>
<evidence type="ECO:0000256" key="1">
    <source>
        <dbReference type="SAM" id="Phobius"/>
    </source>
</evidence>
<protein>
    <recommendedName>
        <fullName evidence="4">ABC transporter permease</fullName>
    </recommendedName>
</protein>
<keyword evidence="1" id="KW-1133">Transmembrane helix</keyword>
<accession>A0ABW4YNX5</accession>
<feature type="transmembrane region" description="Helical" evidence="1">
    <location>
        <begin position="60"/>
        <end position="82"/>
    </location>
</feature>
<dbReference type="Proteomes" id="UP001597362">
    <property type="component" value="Unassembled WGS sequence"/>
</dbReference>
<proteinExistence type="predicted"/>
<feature type="transmembrane region" description="Helical" evidence="1">
    <location>
        <begin position="169"/>
        <end position="190"/>
    </location>
</feature>
<dbReference type="RefSeq" id="WP_377774464.1">
    <property type="nucleotide sequence ID" value="NZ_JBHUHO010000039.1"/>
</dbReference>
<feature type="transmembrane region" description="Helical" evidence="1">
    <location>
        <begin position="202"/>
        <end position="224"/>
    </location>
</feature>
<feature type="transmembrane region" description="Helical" evidence="1">
    <location>
        <begin position="103"/>
        <end position="131"/>
    </location>
</feature>
<sequence>MKRFYRLLHYEVYHLLKYVAVISIALIASSLWLIGLELKNYSFSNTFERYEHLYTNSGSVWLFTLAFIALLLVIAYSFQVPFSKRGRSIYTLLTLPLHRSFIYFAKLLAAFIAILLLYCAQLITFIAGYYMMEMALGNYNNGILSMDNGLYLAFLRLPLFHLLWPKTPLVLFVVVSSCLVLITAIMRTILHFISDRHLTTHLFLLPVIISFTHLFLDLRVFPIYYDERSMIINAIVLTLASLFFIWDSLQLIRKGAVV</sequence>
<dbReference type="EMBL" id="JBHUHO010000039">
    <property type="protein sequence ID" value="MFD2117375.1"/>
    <property type="molecule type" value="Genomic_DNA"/>
</dbReference>
<keyword evidence="3" id="KW-1185">Reference proteome</keyword>
<keyword evidence="1" id="KW-0812">Transmembrane</keyword>
<feature type="transmembrane region" description="Helical" evidence="1">
    <location>
        <begin position="12"/>
        <end position="34"/>
    </location>
</feature>